<evidence type="ECO:0000256" key="5">
    <source>
        <dbReference type="ARBA" id="ARBA00022723"/>
    </source>
</evidence>
<evidence type="ECO:0000256" key="3">
    <source>
        <dbReference type="ARBA" id="ARBA00012483"/>
    </source>
</evidence>
<feature type="compositionally biased region" description="Polar residues" evidence="7">
    <location>
        <begin position="793"/>
        <end position="807"/>
    </location>
</feature>
<comment type="pathway">
    <text evidence="2">Protein modification; protein ubiquitination.</text>
</comment>
<evidence type="ECO:0000313" key="12">
    <source>
        <dbReference type="RefSeq" id="XP_045576553.1"/>
    </source>
</evidence>
<dbReference type="GO" id="GO:0003723">
    <property type="term" value="F:RNA binding"/>
    <property type="evidence" value="ECO:0007669"/>
    <property type="project" value="UniProtKB-UniRule"/>
</dbReference>
<dbReference type="InterPro" id="IPR039398">
    <property type="entry name" value="Deltex_fam"/>
</dbReference>
<evidence type="ECO:0000313" key="10">
    <source>
        <dbReference type="RefSeq" id="XP_014059528.2"/>
    </source>
</evidence>
<sequence>MAELCRTVRVSGLPTDLKEDRLTDKLYIYFLRARNGGGEIASVTIVKATPGSALITFEDIGVARRVLQHGRHILKVDGKKYELTLSEPHKDLDPNKVILSMSVTVDYSQLPGGKAALTSLDRSHDVQIHYNNPEQLCTLQGLYSQVLAALVQILGLPVALASTDTPPPGANDVLGVLTRGTRGQAKRTHTQEATDYHRRGDEQSDLGSGPHRDFTSGGQGWEGEGTSQAEVGAVGLCLSEEPPMVEEDLSLIMDADLFQYLQRQCGEEYQEILTQHGVEVVDVTAEGVTTLFLQRVPGVGDIGQELERLRGARGDLSRLYQENEARLRRAQLPKSVLSPRGGLSRAMEVLRVRLPKLLLSEDDRNIYIVGNSSDVSEAKQFLLLGEREEAVEDVASLLRSPSSTSGSSKPGEEERLKPTLSSTAGTPLDARVDKLLKQYETERRTEGARGYKFAPRFKALGPAGLGTRPRDTVTVGDTSPSIRPGLGPMLGHDLFGLDRAGSGVGGLSRPGTQSSGEDILFKRGEPLFTPSSMENGLFLSSIPTHVGQQGETAPFTSTLNTLSGGSTIPTTISTSGSGSTLKRASSFSGRARSKVQDPGQSEAEKATTRARRSNSLDRRNAYSAELTISMVIWNYMKEAYATRIQDITSDLHMRESQSDKSSDITVILMGAESSVVSTCQLEMQKLVAMVKTDFCLQELPLAELGVSDPADETLEVCCAEVRQRFKKVSIQTMRDSVFLIGPKQLCSQVGAALREVFPGETGQRGGEEDFSVPSTSTLNQSSSFQMKGFQNSTQFQTNSPQRMSETQRGGEEGPGANREKKNIQRSDSSKRTRNSESEHKNTVVSQSPVRKDPVIKEKVERGGTTEADGRKTDTFLSHSAIGNGGSPGAVNGGGTNQDMVTPPNESNLRSRVTQKDNNRQSSGAENQERSGSGGALTRHGPGRSSLSGARTQICVCGESGASVKRTGCGVTLCPQCLLKVHVQCRVCPKAEVAVPQGVQGNMSYSEMPFTLPGHGRDPVVKITYCIPDGIQGRGHPSPGSAFRGGVFEAYLPLCERTRKLLPRLEKAFRLGLTFTVTGREPGARVSWDSIPHKTSLQGGKSGNGYPDSTYLSRLSEVLRAHGIEEAPAKSQDQNKT</sequence>
<feature type="compositionally biased region" description="Polar residues" evidence="7">
    <location>
        <begin position="897"/>
        <end position="911"/>
    </location>
</feature>
<evidence type="ECO:0000259" key="8">
    <source>
        <dbReference type="PROSITE" id="PS50102"/>
    </source>
</evidence>
<dbReference type="GO" id="GO:0016567">
    <property type="term" value="P:protein ubiquitination"/>
    <property type="evidence" value="ECO:0007669"/>
    <property type="project" value="UniProtKB-UniPathway"/>
</dbReference>
<keyword evidence="9" id="KW-1185">Reference proteome</keyword>
<dbReference type="RefSeq" id="XP_045576553.1">
    <property type="nucleotide sequence ID" value="XM_045720597.1"/>
</dbReference>
<evidence type="ECO:0000256" key="2">
    <source>
        <dbReference type="ARBA" id="ARBA00004906"/>
    </source>
</evidence>
<dbReference type="InterPro" id="IPR000504">
    <property type="entry name" value="RRM_dom"/>
</dbReference>
<gene>
    <name evidence="10 11 12" type="primary">LOC106607261</name>
</gene>
<dbReference type="Pfam" id="PF18102">
    <property type="entry name" value="DTC"/>
    <property type="match status" value="1"/>
</dbReference>
<dbReference type="GO" id="GO:0061630">
    <property type="term" value="F:ubiquitin protein ligase activity"/>
    <property type="evidence" value="ECO:0007669"/>
    <property type="project" value="UniProtKB-EC"/>
</dbReference>
<feature type="compositionally biased region" description="Gly residues" evidence="7">
    <location>
        <begin position="882"/>
        <end position="895"/>
    </location>
</feature>
<evidence type="ECO:0000256" key="4">
    <source>
        <dbReference type="ARBA" id="ARBA00022679"/>
    </source>
</evidence>
<organism evidence="9 11">
    <name type="scientific">Salmo salar</name>
    <name type="common">Atlantic salmon</name>
    <dbReference type="NCBI Taxonomy" id="8030"/>
    <lineage>
        <taxon>Eukaryota</taxon>
        <taxon>Metazoa</taxon>
        <taxon>Chordata</taxon>
        <taxon>Craniata</taxon>
        <taxon>Vertebrata</taxon>
        <taxon>Euteleostomi</taxon>
        <taxon>Actinopterygii</taxon>
        <taxon>Neopterygii</taxon>
        <taxon>Teleostei</taxon>
        <taxon>Protacanthopterygii</taxon>
        <taxon>Salmoniformes</taxon>
        <taxon>Salmonidae</taxon>
        <taxon>Salmoninae</taxon>
        <taxon>Salmo</taxon>
    </lineage>
</organism>
<dbReference type="InterPro" id="IPR012677">
    <property type="entry name" value="Nucleotide-bd_a/b_plait_sf"/>
</dbReference>
<dbReference type="Proteomes" id="UP001652741">
    <property type="component" value="Chromosome ssa06"/>
</dbReference>
<evidence type="ECO:0000256" key="1">
    <source>
        <dbReference type="ARBA" id="ARBA00000900"/>
    </source>
</evidence>
<dbReference type="RefSeq" id="XP_014059529.2">
    <property type="nucleotide sequence ID" value="XM_014204054.2"/>
</dbReference>
<dbReference type="STRING" id="8030.ENSSSAP00000080282"/>
<feature type="region of interest" description="Disordered" evidence="7">
    <location>
        <begin position="759"/>
        <end position="781"/>
    </location>
</feature>
<dbReference type="UniPathway" id="UPA00143"/>
<feature type="region of interest" description="Disordered" evidence="7">
    <location>
        <begin position="564"/>
        <end position="616"/>
    </location>
</feature>
<feature type="compositionally biased region" description="Basic and acidic residues" evidence="7">
    <location>
        <begin position="189"/>
        <end position="202"/>
    </location>
</feature>
<keyword evidence="4" id="KW-0808">Transferase</keyword>
<dbReference type="Pfam" id="PF23222">
    <property type="entry name" value="RRM_PARP14_1"/>
    <property type="match status" value="1"/>
</dbReference>
<feature type="compositionally biased region" description="Basic and acidic residues" evidence="7">
    <location>
        <begin position="849"/>
        <end position="873"/>
    </location>
</feature>
<keyword evidence="5" id="KW-0479">Metal-binding</keyword>
<dbReference type="Bgee" id="ENSSSAG00000067091">
    <property type="expression patterns" value="Expressed in spleen and 22 other cell types or tissues"/>
</dbReference>
<feature type="compositionally biased region" description="Polar residues" evidence="7">
    <location>
        <begin position="772"/>
        <end position="781"/>
    </location>
</feature>
<dbReference type="InterPro" id="IPR039399">
    <property type="entry name" value="Deltex_C_sf"/>
</dbReference>
<dbReference type="SUPFAM" id="SSF54928">
    <property type="entry name" value="RNA-binding domain, RBD"/>
    <property type="match status" value="1"/>
</dbReference>
<feature type="region of interest" description="Disordered" evidence="7">
    <location>
        <begin position="793"/>
        <end position="947"/>
    </location>
</feature>
<keyword evidence="6" id="KW-0694">RNA-binding</keyword>
<dbReference type="EC" id="2.3.2.27" evidence="3"/>
<accession>A0A1S3S5E0</accession>
<protein>
    <recommendedName>
        <fullName evidence="3">RING-type E3 ubiquitin transferase</fullName>
        <ecNumber evidence="3">2.3.2.27</ecNumber>
    </recommendedName>
</protein>
<feature type="compositionally biased region" description="Basic and acidic residues" evidence="7">
    <location>
        <begin position="817"/>
        <end position="841"/>
    </location>
</feature>
<evidence type="ECO:0000313" key="11">
    <source>
        <dbReference type="RefSeq" id="XP_014059529.2"/>
    </source>
</evidence>
<evidence type="ECO:0000313" key="9">
    <source>
        <dbReference type="Proteomes" id="UP001652741"/>
    </source>
</evidence>
<dbReference type="PROSITE" id="PS50102">
    <property type="entry name" value="RRM"/>
    <property type="match status" value="1"/>
</dbReference>
<evidence type="ECO:0000256" key="7">
    <source>
        <dbReference type="SAM" id="MobiDB-lite"/>
    </source>
</evidence>
<dbReference type="Gene3D" id="3.30.390.130">
    <property type="match status" value="1"/>
</dbReference>
<comment type="catalytic activity">
    <reaction evidence="1">
        <text>S-ubiquitinyl-[E2 ubiquitin-conjugating enzyme]-L-cysteine + [acceptor protein]-L-lysine = [E2 ubiquitin-conjugating enzyme]-L-cysteine + N(6)-ubiquitinyl-[acceptor protein]-L-lysine.</text>
        <dbReference type="EC" id="2.3.2.27"/>
    </reaction>
</comment>
<dbReference type="GeneID" id="106607261"/>
<feature type="domain" description="RRM" evidence="8">
    <location>
        <begin position="6"/>
        <end position="88"/>
    </location>
</feature>
<dbReference type="GO" id="GO:0007219">
    <property type="term" value="P:Notch signaling pathway"/>
    <property type="evidence" value="ECO:0007669"/>
    <property type="project" value="InterPro"/>
</dbReference>
<proteinExistence type="predicted"/>
<dbReference type="InterPro" id="IPR039396">
    <property type="entry name" value="Deltex_C"/>
</dbReference>
<feature type="compositionally biased region" description="Low complexity" evidence="7">
    <location>
        <begin position="396"/>
        <end position="409"/>
    </location>
</feature>
<dbReference type="Gene3D" id="3.30.70.330">
    <property type="match status" value="1"/>
</dbReference>
<feature type="region of interest" description="Disordered" evidence="7">
    <location>
        <begin position="462"/>
        <end position="486"/>
    </location>
</feature>
<dbReference type="InterPro" id="IPR057051">
    <property type="entry name" value="PARP14_RPM_1"/>
</dbReference>
<dbReference type="AlphaFoldDB" id="A0A1S3S5E0"/>
<dbReference type="KEGG" id="sasa:106607261"/>
<dbReference type="InterPro" id="IPR035979">
    <property type="entry name" value="RBD_domain_sf"/>
</dbReference>
<feature type="compositionally biased region" description="Low complexity" evidence="7">
    <location>
        <begin position="564"/>
        <end position="581"/>
    </location>
</feature>
<dbReference type="RefSeq" id="XP_014059528.2">
    <property type="nucleotide sequence ID" value="XM_014204053.2"/>
</dbReference>
<reference evidence="10 11" key="1">
    <citation type="submission" date="2025-05" db="UniProtKB">
        <authorList>
            <consortium name="RefSeq"/>
        </authorList>
    </citation>
    <scope>IDENTIFICATION</scope>
</reference>
<name>A0A1S3S5E0_SALSA</name>
<dbReference type="GO" id="GO:0046872">
    <property type="term" value="F:metal ion binding"/>
    <property type="evidence" value="ECO:0007669"/>
    <property type="project" value="UniProtKB-KW"/>
</dbReference>
<feature type="region of interest" description="Disordered" evidence="7">
    <location>
        <begin position="181"/>
        <end position="225"/>
    </location>
</feature>
<feature type="region of interest" description="Disordered" evidence="7">
    <location>
        <begin position="396"/>
        <end position="428"/>
    </location>
</feature>
<evidence type="ECO:0000256" key="6">
    <source>
        <dbReference type="PROSITE-ProRule" id="PRU00176"/>
    </source>
</evidence>
<dbReference type="PANTHER" id="PTHR12622">
    <property type="entry name" value="DELTEX-RELATED"/>
    <property type="match status" value="1"/>
</dbReference>
<dbReference type="PaxDb" id="8030-ENSSSAP00000080282"/>